<dbReference type="AlphaFoldDB" id="A0A1C7M1H8"/>
<dbReference type="STRING" id="5627.A0A1C7M1H8"/>
<dbReference type="PANTHER" id="PTHR11559">
    <property type="entry name" value="CARBOXYLESTERASE"/>
    <property type="match status" value="1"/>
</dbReference>
<evidence type="ECO:0000313" key="5">
    <source>
        <dbReference type="EMBL" id="OBZ70762.1"/>
    </source>
</evidence>
<dbReference type="GO" id="GO:0016787">
    <property type="term" value="F:hydrolase activity"/>
    <property type="evidence" value="ECO:0007669"/>
    <property type="project" value="UniProtKB-KW"/>
</dbReference>
<dbReference type="OrthoDB" id="408631at2759"/>
<sequence>MMRFSGLSLICSLVSICLATPEVQLDGTTLVGTSIDAFDLVEQEFFGGIPFAEAPVGALRFAPPVPKSSLNVTSFDASEFGAPCPQLGSPLNVSEDCLTINVLRPAGLSVGSALPVMAFIYGGGFAEGNTSVYNATVLIGQSVARGTPVIYVNFNYRLGPFGFPQGDESASRGALNLGLKDQIAALEWIQTNIGTFGGDPSKVTVFGESAGAISIALLFLNSGLEHLARAAILESGSQSSTPAFNASQREFEWQNFVAATPECNGTSSSSTFDCLRQANISTLLTAYTIAASESPEEFPFVPVIDGPGGIVPDLPSNLLATGHFSRIPFIAGTNLDEGTSFVPTDVATDEEVRDLIISSAFPTITGQAPPDLTIAADILLKLYPDNPALGSPFGTGNDTFGLSSEFKRSAAIAGDLFFHALRRAWTQAASKVGVKTYAYLFTDPQAVPAGEPFLGVTHATELFYVYGAPTVFGPAPANVLSLAMMDYWISFAVNLDPNDGYGSPRPTWQQYTPSNEVILQLTGQNSTVIPDDYRAIQIAAINAVPSVFSH</sequence>
<comment type="similarity">
    <text evidence="1 3">Belongs to the type-B carboxylesterase/lipase family.</text>
</comment>
<dbReference type="InterPro" id="IPR019826">
    <property type="entry name" value="Carboxylesterase_B_AS"/>
</dbReference>
<keyword evidence="6" id="KW-1185">Reference proteome</keyword>
<comment type="caution">
    <text evidence="5">The sequence shown here is derived from an EMBL/GenBank/DDBJ whole genome shotgun (WGS) entry which is preliminary data.</text>
</comment>
<evidence type="ECO:0000259" key="4">
    <source>
        <dbReference type="Pfam" id="PF00135"/>
    </source>
</evidence>
<dbReference type="EMBL" id="LUGG01000013">
    <property type="protein sequence ID" value="OBZ70762.1"/>
    <property type="molecule type" value="Genomic_DNA"/>
</dbReference>
<feature type="signal peptide" evidence="3">
    <location>
        <begin position="1"/>
        <end position="19"/>
    </location>
</feature>
<dbReference type="Gene3D" id="3.40.50.1820">
    <property type="entry name" value="alpha/beta hydrolase"/>
    <property type="match status" value="1"/>
</dbReference>
<proteinExistence type="inferred from homology"/>
<keyword evidence="2 3" id="KW-0378">Hydrolase</keyword>
<dbReference type="EC" id="3.1.1.-" evidence="3"/>
<reference evidence="5 6" key="1">
    <citation type="submission" date="2016-03" db="EMBL/GenBank/DDBJ databases">
        <title>Whole genome sequencing of Grifola frondosa 9006-11.</title>
        <authorList>
            <person name="Min B."/>
            <person name="Park H."/>
            <person name="Kim J.-G."/>
            <person name="Cho H."/>
            <person name="Oh Y.-L."/>
            <person name="Kong W.-S."/>
            <person name="Choi I.-G."/>
        </authorList>
    </citation>
    <scope>NUCLEOTIDE SEQUENCE [LARGE SCALE GENOMIC DNA]</scope>
    <source>
        <strain evidence="5 6">9006-11</strain>
    </source>
</reference>
<dbReference type="Proteomes" id="UP000092993">
    <property type="component" value="Unassembled WGS sequence"/>
</dbReference>
<evidence type="ECO:0000256" key="2">
    <source>
        <dbReference type="ARBA" id="ARBA00022801"/>
    </source>
</evidence>
<name>A0A1C7M1H8_GRIFR</name>
<accession>A0A1C7M1H8</accession>
<evidence type="ECO:0000313" key="6">
    <source>
        <dbReference type="Proteomes" id="UP000092993"/>
    </source>
</evidence>
<organism evidence="5 6">
    <name type="scientific">Grifola frondosa</name>
    <name type="common">Maitake</name>
    <name type="synonym">Polyporus frondosus</name>
    <dbReference type="NCBI Taxonomy" id="5627"/>
    <lineage>
        <taxon>Eukaryota</taxon>
        <taxon>Fungi</taxon>
        <taxon>Dikarya</taxon>
        <taxon>Basidiomycota</taxon>
        <taxon>Agaricomycotina</taxon>
        <taxon>Agaricomycetes</taxon>
        <taxon>Polyporales</taxon>
        <taxon>Grifolaceae</taxon>
        <taxon>Grifola</taxon>
    </lineage>
</organism>
<dbReference type="InterPro" id="IPR029058">
    <property type="entry name" value="AB_hydrolase_fold"/>
</dbReference>
<dbReference type="Pfam" id="PF00135">
    <property type="entry name" value="COesterase"/>
    <property type="match status" value="1"/>
</dbReference>
<dbReference type="InterPro" id="IPR002018">
    <property type="entry name" value="CarbesteraseB"/>
</dbReference>
<protein>
    <recommendedName>
        <fullName evidence="3">Carboxylic ester hydrolase</fullName>
        <ecNumber evidence="3">3.1.1.-</ecNumber>
    </recommendedName>
</protein>
<dbReference type="SUPFAM" id="SSF53474">
    <property type="entry name" value="alpha/beta-Hydrolases"/>
    <property type="match status" value="1"/>
</dbReference>
<dbReference type="PROSITE" id="PS00941">
    <property type="entry name" value="CARBOXYLESTERASE_B_2"/>
    <property type="match status" value="1"/>
</dbReference>
<dbReference type="InterPro" id="IPR019819">
    <property type="entry name" value="Carboxylesterase_B_CS"/>
</dbReference>
<dbReference type="InterPro" id="IPR050309">
    <property type="entry name" value="Type-B_Carboxylest/Lipase"/>
</dbReference>
<keyword evidence="3" id="KW-0732">Signal</keyword>
<gene>
    <name evidence="5" type="primary">LIP2_0</name>
    <name evidence="5" type="ORF">A0H81_09028</name>
</gene>
<evidence type="ECO:0000256" key="1">
    <source>
        <dbReference type="ARBA" id="ARBA00005964"/>
    </source>
</evidence>
<feature type="chain" id="PRO_5008810949" description="Carboxylic ester hydrolase" evidence="3">
    <location>
        <begin position="20"/>
        <end position="550"/>
    </location>
</feature>
<evidence type="ECO:0000256" key="3">
    <source>
        <dbReference type="RuleBase" id="RU361235"/>
    </source>
</evidence>
<dbReference type="PROSITE" id="PS00122">
    <property type="entry name" value="CARBOXYLESTERASE_B_1"/>
    <property type="match status" value="1"/>
</dbReference>
<feature type="domain" description="Carboxylesterase type B" evidence="4">
    <location>
        <begin position="20"/>
        <end position="526"/>
    </location>
</feature>
<dbReference type="OMA" id="CDHLVAP"/>